<organism evidence="1 2">
    <name type="scientific">Rotaria sordida</name>
    <dbReference type="NCBI Taxonomy" id="392033"/>
    <lineage>
        <taxon>Eukaryota</taxon>
        <taxon>Metazoa</taxon>
        <taxon>Spiralia</taxon>
        <taxon>Gnathifera</taxon>
        <taxon>Rotifera</taxon>
        <taxon>Eurotatoria</taxon>
        <taxon>Bdelloidea</taxon>
        <taxon>Philodinida</taxon>
        <taxon>Philodinidae</taxon>
        <taxon>Rotaria</taxon>
    </lineage>
</organism>
<gene>
    <name evidence="1" type="ORF">JBS370_LOCUS39614</name>
</gene>
<evidence type="ECO:0000313" key="2">
    <source>
        <dbReference type="Proteomes" id="UP000663836"/>
    </source>
</evidence>
<dbReference type="Proteomes" id="UP000663836">
    <property type="component" value="Unassembled WGS sequence"/>
</dbReference>
<feature type="non-terminal residue" evidence="1">
    <location>
        <position position="1"/>
    </location>
</feature>
<name>A0A820GJZ6_9BILA</name>
<accession>A0A820GJZ6</accession>
<dbReference type="EMBL" id="CAJOBD010028872">
    <property type="protein sequence ID" value="CAF4276624.1"/>
    <property type="molecule type" value="Genomic_DNA"/>
</dbReference>
<comment type="caution">
    <text evidence="1">The sequence shown here is derived from an EMBL/GenBank/DDBJ whole genome shotgun (WGS) entry which is preliminary data.</text>
</comment>
<reference evidence="1" key="1">
    <citation type="submission" date="2021-02" db="EMBL/GenBank/DDBJ databases">
        <authorList>
            <person name="Nowell W R."/>
        </authorList>
    </citation>
    <scope>NUCLEOTIDE SEQUENCE</scope>
</reference>
<sequence length="58" mass="6568">YSLIVPMPTDGYWITALFQASFSGREGTTLTLTTETLILPNTYPVKECYDQECYGRLV</sequence>
<evidence type="ECO:0000313" key="1">
    <source>
        <dbReference type="EMBL" id="CAF4276624.1"/>
    </source>
</evidence>
<dbReference type="AlphaFoldDB" id="A0A820GJZ6"/>
<protein>
    <submittedName>
        <fullName evidence="1">Uncharacterized protein</fullName>
    </submittedName>
</protein>
<proteinExistence type="predicted"/>